<evidence type="ECO:0000256" key="1">
    <source>
        <dbReference type="ARBA" id="ARBA00023015"/>
    </source>
</evidence>
<dbReference type="Gene3D" id="1.10.10.60">
    <property type="entry name" value="Homeodomain-like"/>
    <property type="match status" value="1"/>
</dbReference>
<protein>
    <submittedName>
        <fullName evidence="5">AraC family transcriptional regulator</fullName>
    </submittedName>
</protein>
<dbReference type="Pfam" id="PF12833">
    <property type="entry name" value="HTH_18"/>
    <property type="match status" value="1"/>
</dbReference>
<dbReference type="Pfam" id="PF02311">
    <property type="entry name" value="AraC_binding"/>
    <property type="match status" value="1"/>
</dbReference>
<dbReference type="Gene3D" id="2.60.120.10">
    <property type="entry name" value="Jelly Rolls"/>
    <property type="match status" value="1"/>
</dbReference>
<accession>A0AAE3E4H0</accession>
<dbReference type="EMBL" id="JAJEQN010000027">
    <property type="protein sequence ID" value="MCC2222093.1"/>
    <property type="molecule type" value="Genomic_DNA"/>
</dbReference>
<dbReference type="PANTHER" id="PTHR43280:SF28">
    <property type="entry name" value="HTH-TYPE TRANSCRIPTIONAL ACTIVATOR RHAS"/>
    <property type="match status" value="1"/>
</dbReference>
<name>A0AAE3E4H0_9FIRM</name>
<dbReference type="InterPro" id="IPR009057">
    <property type="entry name" value="Homeodomain-like_sf"/>
</dbReference>
<keyword evidence="3" id="KW-0804">Transcription</keyword>
<comment type="caution">
    <text evidence="5">The sequence shown here is derived from an EMBL/GenBank/DDBJ whole genome shotgun (WGS) entry which is preliminary data.</text>
</comment>
<dbReference type="InterPro" id="IPR037923">
    <property type="entry name" value="HTH-like"/>
</dbReference>
<dbReference type="InterPro" id="IPR003313">
    <property type="entry name" value="AraC-bd"/>
</dbReference>
<gene>
    <name evidence="5" type="ORF">LKD48_10660</name>
</gene>
<dbReference type="Proteomes" id="UP001198200">
    <property type="component" value="Unassembled WGS sequence"/>
</dbReference>
<dbReference type="RefSeq" id="WP_308732019.1">
    <property type="nucleotide sequence ID" value="NZ_JAJEQN010000027.1"/>
</dbReference>
<dbReference type="GO" id="GO:0043565">
    <property type="term" value="F:sequence-specific DNA binding"/>
    <property type="evidence" value="ECO:0007669"/>
    <property type="project" value="InterPro"/>
</dbReference>
<dbReference type="SMART" id="SM00342">
    <property type="entry name" value="HTH_ARAC"/>
    <property type="match status" value="1"/>
</dbReference>
<evidence type="ECO:0000313" key="6">
    <source>
        <dbReference type="Proteomes" id="UP001198200"/>
    </source>
</evidence>
<dbReference type="PROSITE" id="PS00041">
    <property type="entry name" value="HTH_ARAC_FAMILY_1"/>
    <property type="match status" value="1"/>
</dbReference>
<organism evidence="5 6">
    <name type="scientific">Anthropogastromicrobium aceti</name>
    <dbReference type="NCBI Taxonomy" id="2981768"/>
    <lineage>
        <taxon>Bacteria</taxon>
        <taxon>Bacillati</taxon>
        <taxon>Bacillota</taxon>
        <taxon>Clostridia</taxon>
        <taxon>Lachnospirales</taxon>
        <taxon>Lachnospiraceae</taxon>
        <taxon>Anthropogastromicrobium</taxon>
    </lineage>
</organism>
<dbReference type="GO" id="GO:0003700">
    <property type="term" value="F:DNA-binding transcription factor activity"/>
    <property type="evidence" value="ECO:0007669"/>
    <property type="project" value="InterPro"/>
</dbReference>
<dbReference type="SUPFAM" id="SSF51215">
    <property type="entry name" value="Regulatory protein AraC"/>
    <property type="match status" value="1"/>
</dbReference>
<keyword evidence="1" id="KW-0805">Transcription regulation</keyword>
<evidence type="ECO:0000259" key="4">
    <source>
        <dbReference type="PROSITE" id="PS01124"/>
    </source>
</evidence>
<dbReference type="InterPro" id="IPR018062">
    <property type="entry name" value="HTH_AraC-typ_CS"/>
</dbReference>
<dbReference type="PRINTS" id="PR00032">
    <property type="entry name" value="HTHARAC"/>
</dbReference>
<sequence>MHLNHLSYCFSIDNAHFRVSMLSDGVINFVIPGHSHAKGCYEIHCITDGNGSILLNNTRFPVAAGSIYITGPHIFHEQTPDHAHPMTEMCVYMQLIASPDQHDDTLFDKHLVQSFLQQTCWIGTDTTGILPIMKQIFSEAAMPALVGHQAYMSGLFMQLFCLLVRCYQTNPNTPAIPQQQRQITLNEAAQDKTNLLQNAMSPLAIEEAFLNNYKSITLSDLAAVSHISTRQLQRMIQKQYGTTFQKKRTQARISAACILLKTTSYSLSEIAEQTGYSSPEHFSYAFRQQMGCTPGTYRRRNNTKTPKT</sequence>
<evidence type="ECO:0000256" key="3">
    <source>
        <dbReference type="ARBA" id="ARBA00023163"/>
    </source>
</evidence>
<keyword evidence="2" id="KW-0238">DNA-binding</keyword>
<dbReference type="InterPro" id="IPR020449">
    <property type="entry name" value="Tscrpt_reg_AraC-type_HTH"/>
</dbReference>
<dbReference type="AlphaFoldDB" id="A0AAE3E4H0"/>
<reference evidence="5 6" key="1">
    <citation type="submission" date="2021-10" db="EMBL/GenBank/DDBJ databases">
        <title>Anaerobic single-cell dispensing facilitates the cultivation of human gut bacteria.</title>
        <authorList>
            <person name="Afrizal A."/>
        </authorList>
    </citation>
    <scope>NUCLEOTIDE SEQUENCE [LARGE SCALE GENOMIC DNA]</scope>
    <source>
        <strain evidence="5 6">CLA-AA-H224</strain>
    </source>
</reference>
<feature type="domain" description="HTH araC/xylS-type" evidence="4">
    <location>
        <begin position="205"/>
        <end position="300"/>
    </location>
</feature>
<dbReference type="PANTHER" id="PTHR43280">
    <property type="entry name" value="ARAC-FAMILY TRANSCRIPTIONAL REGULATOR"/>
    <property type="match status" value="1"/>
</dbReference>
<dbReference type="PROSITE" id="PS01124">
    <property type="entry name" value="HTH_ARAC_FAMILY_2"/>
    <property type="match status" value="1"/>
</dbReference>
<keyword evidence="6" id="KW-1185">Reference proteome</keyword>
<dbReference type="SUPFAM" id="SSF46689">
    <property type="entry name" value="Homeodomain-like"/>
    <property type="match status" value="1"/>
</dbReference>
<evidence type="ECO:0000256" key="2">
    <source>
        <dbReference type="ARBA" id="ARBA00023125"/>
    </source>
</evidence>
<evidence type="ECO:0000313" key="5">
    <source>
        <dbReference type="EMBL" id="MCC2222093.1"/>
    </source>
</evidence>
<dbReference type="InterPro" id="IPR014710">
    <property type="entry name" value="RmlC-like_jellyroll"/>
</dbReference>
<proteinExistence type="predicted"/>
<dbReference type="InterPro" id="IPR018060">
    <property type="entry name" value="HTH_AraC"/>
</dbReference>